<sequence length="84" mass="8898">MVKKSCPTCGYSWVDKYGKNECPKCLKPLFETVPLTVGPGLVVGGAAVIHGVERRAVGEVSTYKCAPEDARESESSDLSSSPPP</sequence>
<accession>A0A0G4GR97</accession>
<reference evidence="1" key="1">
    <citation type="submission" date="2014-11" db="EMBL/GenBank/DDBJ databases">
        <authorList>
            <person name="Otto D Thomas"/>
            <person name="Naeem Raeece"/>
        </authorList>
    </citation>
    <scope>NUCLEOTIDE SEQUENCE</scope>
</reference>
<proteinExistence type="predicted"/>
<dbReference type="AlphaFoldDB" id="A0A0G4GR97"/>
<protein>
    <recommendedName>
        <fullName evidence="2">Rubredoxin-like domain-containing protein</fullName>
    </recommendedName>
</protein>
<dbReference type="EMBL" id="CDMZ01001464">
    <property type="protein sequence ID" value="CEM33031.1"/>
    <property type="molecule type" value="Genomic_DNA"/>
</dbReference>
<dbReference type="VEuPathDB" id="CryptoDB:Cvel_23021"/>
<gene>
    <name evidence="1" type="ORF">Cvel_23021</name>
</gene>
<evidence type="ECO:0000313" key="1">
    <source>
        <dbReference type="EMBL" id="CEM33031.1"/>
    </source>
</evidence>
<evidence type="ECO:0008006" key="2">
    <source>
        <dbReference type="Google" id="ProtNLM"/>
    </source>
</evidence>
<organism evidence="1">
    <name type="scientific">Chromera velia CCMP2878</name>
    <dbReference type="NCBI Taxonomy" id="1169474"/>
    <lineage>
        <taxon>Eukaryota</taxon>
        <taxon>Sar</taxon>
        <taxon>Alveolata</taxon>
        <taxon>Colpodellida</taxon>
        <taxon>Chromeraceae</taxon>
        <taxon>Chromera</taxon>
    </lineage>
</organism>
<name>A0A0G4GR97_9ALVE</name>